<keyword evidence="4" id="KW-0949">S-adenosyl-L-methionine</keyword>
<comment type="similarity">
    <text evidence="8">Belongs to the TDD superfamily. DTWD1 family.</text>
</comment>
<dbReference type="SMART" id="SM01144">
    <property type="entry name" value="DTW"/>
    <property type="match status" value="1"/>
</dbReference>
<comment type="catalytic activity">
    <reaction evidence="11">
        <text>a uridine in tRNA + S-adenosyl-L-methionine = a 3-[(3S)-3-amino-3-carboxypropyl]uridine in tRNA + S-methyl-5'-thioadenosine + H(+)</text>
        <dbReference type="Rhea" id="RHEA:62432"/>
        <dbReference type="Rhea" id="RHEA-COMP:13339"/>
        <dbReference type="Rhea" id="RHEA-COMP:16092"/>
        <dbReference type="ChEBI" id="CHEBI:15378"/>
        <dbReference type="ChEBI" id="CHEBI:17509"/>
        <dbReference type="ChEBI" id="CHEBI:59789"/>
        <dbReference type="ChEBI" id="CHEBI:65315"/>
        <dbReference type="ChEBI" id="CHEBI:82930"/>
        <dbReference type="EC" id="2.5.1.25"/>
    </reaction>
</comment>
<dbReference type="GO" id="GO:0005634">
    <property type="term" value="C:nucleus"/>
    <property type="evidence" value="ECO:0007669"/>
    <property type="project" value="UniProtKB-SubCell"/>
</dbReference>
<dbReference type="GO" id="GO:0016432">
    <property type="term" value="F:tRNA-uridine aminocarboxypropyltransferase activity"/>
    <property type="evidence" value="ECO:0007669"/>
    <property type="project" value="UniProtKB-EC"/>
</dbReference>
<evidence type="ECO:0000256" key="11">
    <source>
        <dbReference type="ARBA" id="ARBA00048718"/>
    </source>
</evidence>
<proteinExistence type="inferred from homology"/>
<dbReference type="PANTHER" id="PTHR15627">
    <property type="entry name" value="NATURAL KILLER CELL-SPECIFIC ANTIGEN KLIP1"/>
    <property type="match status" value="1"/>
</dbReference>
<evidence type="ECO:0000256" key="1">
    <source>
        <dbReference type="ARBA" id="ARBA00004123"/>
    </source>
</evidence>
<dbReference type="EMBL" id="LSSK01000725">
    <property type="protein sequence ID" value="OMH82171.1"/>
    <property type="molecule type" value="Genomic_DNA"/>
</dbReference>
<evidence type="ECO:0000313" key="15">
    <source>
        <dbReference type="Proteomes" id="UP000188320"/>
    </source>
</evidence>
<dbReference type="OrthoDB" id="660555at2759"/>
<evidence type="ECO:0000256" key="9">
    <source>
        <dbReference type="ARBA" id="ARBA00039242"/>
    </source>
</evidence>
<reference evidence="15" key="2">
    <citation type="submission" date="2017-01" db="EMBL/GenBank/DDBJ databases">
        <authorList>
            <person name="Wang Y."/>
            <person name="White M."/>
            <person name="Kvist S."/>
            <person name="Moncalvo J.-M."/>
        </authorList>
    </citation>
    <scope>NUCLEOTIDE SEQUENCE [LARGE SCALE GENOMIC DNA]</scope>
    <source>
        <strain evidence="15">COL-18-3</strain>
    </source>
</reference>
<protein>
    <recommendedName>
        <fullName evidence="9">tRNA-uridine aminocarboxypropyltransferase 1</fullName>
        <ecNumber evidence="2">2.5.1.25</ecNumber>
    </recommendedName>
    <alternativeName>
        <fullName evidence="10">DTW domain-containing protein 1</fullName>
    </alternativeName>
</protein>
<accession>A0A1R1PE12</accession>
<dbReference type="Pfam" id="PF03942">
    <property type="entry name" value="DTW"/>
    <property type="match status" value="1"/>
</dbReference>
<keyword evidence="5" id="KW-0819">tRNA processing</keyword>
<evidence type="ECO:0000256" key="8">
    <source>
        <dbReference type="ARBA" id="ARBA00038290"/>
    </source>
</evidence>
<comment type="function">
    <text evidence="7">Catalyzes the formation of 3-(3-amino-3-carboxypropyl)uridine (acp3U) at position 20 in the D-loop of several cytoplasmic tRNAs (acp3U(20)).</text>
</comment>
<evidence type="ECO:0000256" key="3">
    <source>
        <dbReference type="ARBA" id="ARBA00022679"/>
    </source>
</evidence>
<evidence type="ECO:0000256" key="2">
    <source>
        <dbReference type="ARBA" id="ARBA00012386"/>
    </source>
</evidence>
<dbReference type="PANTHER" id="PTHR15627:SF8">
    <property type="entry name" value="TRNA-URIDINE AMINOCARBOXYPROPYLTRANSFERASE 1"/>
    <property type="match status" value="1"/>
</dbReference>
<keyword evidence="3" id="KW-0808">Transferase</keyword>
<evidence type="ECO:0000256" key="6">
    <source>
        <dbReference type="ARBA" id="ARBA00023242"/>
    </source>
</evidence>
<dbReference type="AlphaFoldDB" id="A0A1R1PE12"/>
<dbReference type="EMBL" id="LSSK01001630">
    <property type="protein sequence ID" value="OMH79217.1"/>
    <property type="molecule type" value="Genomic_DNA"/>
</dbReference>
<gene>
    <name evidence="14" type="ORF">AX774_g4349</name>
    <name evidence="13" type="ORF">AX774_g7372</name>
</gene>
<keyword evidence="6" id="KW-0539">Nucleus</keyword>
<evidence type="ECO:0000256" key="7">
    <source>
        <dbReference type="ARBA" id="ARBA00037050"/>
    </source>
</evidence>
<evidence type="ECO:0000256" key="5">
    <source>
        <dbReference type="ARBA" id="ARBA00022694"/>
    </source>
</evidence>
<feature type="domain" description="DTW" evidence="12">
    <location>
        <begin position="37"/>
        <end position="264"/>
    </location>
</feature>
<evidence type="ECO:0000313" key="14">
    <source>
        <dbReference type="EMBL" id="OMH82171.1"/>
    </source>
</evidence>
<dbReference type="InterPro" id="IPR051521">
    <property type="entry name" value="tRNA_Mod/Golgi_Maint"/>
</dbReference>
<evidence type="ECO:0000256" key="10">
    <source>
        <dbReference type="ARBA" id="ARBA00042508"/>
    </source>
</evidence>
<keyword evidence="15" id="KW-1185">Reference proteome</keyword>
<dbReference type="InterPro" id="IPR005636">
    <property type="entry name" value="DTW"/>
</dbReference>
<evidence type="ECO:0000259" key="12">
    <source>
        <dbReference type="SMART" id="SM01144"/>
    </source>
</evidence>
<comment type="subcellular location">
    <subcellularLocation>
        <location evidence="1">Nucleus</location>
    </subcellularLocation>
</comment>
<reference evidence="13" key="1">
    <citation type="submission" date="2017-01" db="EMBL/GenBank/DDBJ databases">
        <authorList>
            <person name="Mah S.A."/>
            <person name="Swanson W.J."/>
            <person name="Moy G.W."/>
            <person name="Vacquier V.D."/>
        </authorList>
    </citation>
    <scope>NUCLEOTIDE SEQUENCE [LARGE SCALE GENOMIC DNA]</scope>
    <source>
        <strain evidence="13">COL-18-3</strain>
    </source>
</reference>
<dbReference type="GO" id="GO:0008033">
    <property type="term" value="P:tRNA processing"/>
    <property type="evidence" value="ECO:0007669"/>
    <property type="project" value="UniProtKB-KW"/>
</dbReference>
<sequence length="283" mass="32963">MGKQIEEYELPTFEVEPEVILDSIAGRQKCKKCSKKIRFFCYNCVLVVDELASQLPELHLPIKLHVIKHRGENNGKSTAVYAKIMAPSTVAMYTYPEKENTLNIDPETSLLLYPGEGAKTMEELADEGQLQKYRDLVVIDGTWPQANGIISNESRPEHASKHNMETKRILQNMQRVTITPRKTKFWRYQSLDSSYMATIEAIYFCYYEYSNAMQKCNMANVVDTGCRNTEKNCEEKSEDRPSGDIKDLLYFYKYYYNVIQNRYKSDKSLVFHSFQAKDYIKYD</sequence>
<organism evidence="13 15">
    <name type="scientific">Zancudomyces culisetae</name>
    <name type="common">Gut fungus</name>
    <name type="synonym">Smittium culisetae</name>
    <dbReference type="NCBI Taxonomy" id="1213189"/>
    <lineage>
        <taxon>Eukaryota</taxon>
        <taxon>Fungi</taxon>
        <taxon>Fungi incertae sedis</taxon>
        <taxon>Zoopagomycota</taxon>
        <taxon>Kickxellomycotina</taxon>
        <taxon>Harpellomycetes</taxon>
        <taxon>Harpellales</taxon>
        <taxon>Legeriomycetaceae</taxon>
        <taxon>Zancudomyces</taxon>
    </lineage>
</organism>
<comment type="caution">
    <text evidence="13">The sequence shown here is derived from an EMBL/GenBank/DDBJ whole genome shotgun (WGS) entry which is preliminary data.</text>
</comment>
<evidence type="ECO:0000256" key="4">
    <source>
        <dbReference type="ARBA" id="ARBA00022691"/>
    </source>
</evidence>
<dbReference type="EC" id="2.5.1.25" evidence="2"/>
<dbReference type="Proteomes" id="UP000188320">
    <property type="component" value="Unassembled WGS sequence"/>
</dbReference>
<name>A0A1R1PE12_ZANCU</name>
<evidence type="ECO:0000313" key="13">
    <source>
        <dbReference type="EMBL" id="OMH79217.1"/>
    </source>
</evidence>